<evidence type="ECO:0000313" key="2">
    <source>
        <dbReference type="EMBL" id="GAF76475.1"/>
    </source>
</evidence>
<proteinExistence type="predicted"/>
<organism evidence="2">
    <name type="scientific">marine sediment metagenome</name>
    <dbReference type="NCBI Taxonomy" id="412755"/>
    <lineage>
        <taxon>unclassified sequences</taxon>
        <taxon>metagenomes</taxon>
        <taxon>ecological metagenomes</taxon>
    </lineage>
</organism>
<dbReference type="AlphaFoldDB" id="X0TK80"/>
<dbReference type="EMBL" id="BARS01005642">
    <property type="protein sequence ID" value="GAF76475.1"/>
    <property type="molecule type" value="Genomic_DNA"/>
</dbReference>
<protein>
    <submittedName>
        <fullName evidence="2">Uncharacterized protein</fullName>
    </submittedName>
</protein>
<accession>X0TK80</accession>
<feature type="compositionally biased region" description="Polar residues" evidence="1">
    <location>
        <begin position="1"/>
        <end position="16"/>
    </location>
</feature>
<reference evidence="2" key="1">
    <citation type="journal article" date="2014" name="Front. Microbiol.">
        <title>High frequency of phylogenetically diverse reductive dehalogenase-homologous genes in deep subseafloor sedimentary metagenomes.</title>
        <authorList>
            <person name="Kawai M."/>
            <person name="Futagami T."/>
            <person name="Toyoda A."/>
            <person name="Takaki Y."/>
            <person name="Nishi S."/>
            <person name="Hori S."/>
            <person name="Arai W."/>
            <person name="Tsubouchi T."/>
            <person name="Morono Y."/>
            <person name="Uchiyama I."/>
            <person name="Ito T."/>
            <person name="Fujiyama A."/>
            <person name="Inagaki F."/>
            <person name="Takami H."/>
        </authorList>
    </citation>
    <scope>NUCLEOTIDE SEQUENCE</scope>
    <source>
        <strain evidence="2">Expedition CK06-06</strain>
    </source>
</reference>
<feature type="compositionally biased region" description="Low complexity" evidence="1">
    <location>
        <begin position="22"/>
        <end position="34"/>
    </location>
</feature>
<name>X0TK80_9ZZZZ</name>
<evidence type="ECO:0000256" key="1">
    <source>
        <dbReference type="SAM" id="MobiDB-lite"/>
    </source>
</evidence>
<comment type="caution">
    <text evidence="2">The sequence shown here is derived from an EMBL/GenBank/DDBJ whole genome shotgun (WGS) entry which is preliminary data.</text>
</comment>
<feature type="region of interest" description="Disordered" evidence="1">
    <location>
        <begin position="1"/>
        <end position="34"/>
    </location>
</feature>
<feature type="non-terminal residue" evidence="2">
    <location>
        <position position="50"/>
    </location>
</feature>
<gene>
    <name evidence="2" type="ORF">S01H1_11067</name>
</gene>
<sequence length="50" mass="5358">MAASVTYSFSPGVNTDFSDELNQNQDDTNTNIDDVTDNIVSADLTAETTV</sequence>